<feature type="transmembrane region" description="Helical" evidence="6">
    <location>
        <begin position="103"/>
        <end position="122"/>
    </location>
</feature>
<dbReference type="InterPro" id="IPR049680">
    <property type="entry name" value="FLVCR1-2_SLC49-like"/>
</dbReference>
<dbReference type="GO" id="GO:0022857">
    <property type="term" value="F:transmembrane transporter activity"/>
    <property type="evidence" value="ECO:0007669"/>
    <property type="project" value="InterPro"/>
</dbReference>
<feature type="region of interest" description="Disordered" evidence="5">
    <location>
        <begin position="1"/>
        <end position="28"/>
    </location>
</feature>
<dbReference type="Proteomes" id="UP000735302">
    <property type="component" value="Unassembled WGS sequence"/>
</dbReference>
<dbReference type="AlphaFoldDB" id="A0AAV4BCU4"/>
<dbReference type="InterPro" id="IPR036259">
    <property type="entry name" value="MFS_trans_sf"/>
</dbReference>
<gene>
    <name evidence="7" type="ORF">PoB_004351200</name>
</gene>
<feature type="transmembrane region" description="Helical" evidence="6">
    <location>
        <begin position="142"/>
        <end position="161"/>
    </location>
</feature>
<dbReference type="GO" id="GO:0016020">
    <property type="term" value="C:membrane"/>
    <property type="evidence" value="ECO:0007669"/>
    <property type="project" value="UniProtKB-SubCell"/>
</dbReference>
<keyword evidence="3 6" id="KW-1133">Transmembrane helix</keyword>
<sequence>MESSVEVSGKFYSPCPSPVRGLSSGDFNDLDSDELRSGYYSPIPSPSSSIKVHKDKDGVSNGLISTTDKLLPGLVYGNNSGISGDESTALIKEEGTYVYSRRWYVLFIFSMCSLVQGLGSFGPIAQSLEAAFGWSKGNIGMLYLWNNLAFILFTLPISKLLDVKGIRYGTIVSMVLCTVGKGLRCVSSNPVTATWLNNISQVLCGASSVLPYGAVSLLSSLWFPVTQRTTATALSTFSGYAGMGLSFIIGPQIVPEPDLSRSNSSNSTLQWHSR</sequence>
<organism evidence="7 8">
    <name type="scientific">Plakobranchus ocellatus</name>
    <dbReference type="NCBI Taxonomy" id="259542"/>
    <lineage>
        <taxon>Eukaryota</taxon>
        <taxon>Metazoa</taxon>
        <taxon>Spiralia</taxon>
        <taxon>Lophotrochozoa</taxon>
        <taxon>Mollusca</taxon>
        <taxon>Gastropoda</taxon>
        <taxon>Heterobranchia</taxon>
        <taxon>Euthyneura</taxon>
        <taxon>Panpulmonata</taxon>
        <taxon>Sacoglossa</taxon>
        <taxon>Placobranchoidea</taxon>
        <taxon>Plakobranchidae</taxon>
        <taxon>Plakobranchus</taxon>
    </lineage>
</organism>
<protein>
    <submittedName>
        <fullName evidence="7">Disrupted in renal carcinoma protein 2-like protein</fullName>
    </submittedName>
</protein>
<dbReference type="Gene3D" id="1.20.1250.20">
    <property type="entry name" value="MFS general substrate transporter like domains"/>
    <property type="match status" value="1"/>
</dbReference>
<keyword evidence="8" id="KW-1185">Reference proteome</keyword>
<dbReference type="SUPFAM" id="SSF103473">
    <property type="entry name" value="MFS general substrate transporter"/>
    <property type="match status" value="1"/>
</dbReference>
<dbReference type="InterPro" id="IPR011701">
    <property type="entry name" value="MFS"/>
</dbReference>
<keyword evidence="4 6" id="KW-0472">Membrane</keyword>
<reference evidence="7 8" key="1">
    <citation type="journal article" date="2021" name="Elife">
        <title>Chloroplast acquisition without the gene transfer in kleptoplastic sea slugs, Plakobranchus ocellatus.</title>
        <authorList>
            <person name="Maeda T."/>
            <person name="Takahashi S."/>
            <person name="Yoshida T."/>
            <person name="Shimamura S."/>
            <person name="Takaki Y."/>
            <person name="Nagai Y."/>
            <person name="Toyoda A."/>
            <person name="Suzuki Y."/>
            <person name="Arimoto A."/>
            <person name="Ishii H."/>
            <person name="Satoh N."/>
            <person name="Nishiyama T."/>
            <person name="Hasebe M."/>
            <person name="Maruyama T."/>
            <person name="Minagawa J."/>
            <person name="Obokata J."/>
            <person name="Shigenobu S."/>
        </authorList>
    </citation>
    <scope>NUCLEOTIDE SEQUENCE [LARGE SCALE GENOMIC DNA]</scope>
</reference>
<comment type="caution">
    <text evidence="7">The sequence shown here is derived from an EMBL/GenBank/DDBJ whole genome shotgun (WGS) entry which is preliminary data.</text>
</comment>
<evidence type="ECO:0000256" key="3">
    <source>
        <dbReference type="ARBA" id="ARBA00022989"/>
    </source>
</evidence>
<evidence type="ECO:0000256" key="5">
    <source>
        <dbReference type="SAM" id="MobiDB-lite"/>
    </source>
</evidence>
<evidence type="ECO:0000313" key="7">
    <source>
        <dbReference type="EMBL" id="GFO17007.1"/>
    </source>
</evidence>
<evidence type="ECO:0000256" key="2">
    <source>
        <dbReference type="ARBA" id="ARBA00022692"/>
    </source>
</evidence>
<evidence type="ECO:0000256" key="4">
    <source>
        <dbReference type="ARBA" id="ARBA00023136"/>
    </source>
</evidence>
<comment type="subcellular location">
    <subcellularLocation>
        <location evidence="1">Membrane</location>
        <topology evidence="1">Multi-pass membrane protein</topology>
    </subcellularLocation>
</comment>
<keyword evidence="2 6" id="KW-0812">Transmembrane</keyword>
<dbReference type="PANTHER" id="PTHR10924:SF27">
    <property type="entry name" value="SOLUTE CARRIER FAMILY 49 MEMBER 4"/>
    <property type="match status" value="1"/>
</dbReference>
<evidence type="ECO:0000256" key="1">
    <source>
        <dbReference type="ARBA" id="ARBA00004141"/>
    </source>
</evidence>
<evidence type="ECO:0000313" key="8">
    <source>
        <dbReference type="Proteomes" id="UP000735302"/>
    </source>
</evidence>
<dbReference type="PANTHER" id="PTHR10924">
    <property type="entry name" value="MAJOR FACILITATOR SUPERFAMILY PROTEIN-RELATED"/>
    <property type="match status" value="1"/>
</dbReference>
<accession>A0AAV4BCU4</accession>
<name>A0AAV4BCU4_9GAST</name>
<evidence type="ECO:0000256" key="6">
    <source>
        <dbReference type="SAM" id="Phobius"/>
    </source>
</evidence>
<proteinExistence type="predicted"/>
<dbReference type="Pfam" id="PF07690">
    <property type="entry name" value="MFS_1"/>
    <property type="match status" value="1"/>
</dbReference>
<dbReference type="EMBL" id="BLXT01004727">
    <property type="protein sequence ID" value="GFO17007.1"/>
    <property type="molecule type" value="Genomic_DNA"/>
</dbReference>